<dbReference type="InterPro" id="IPR013249">
    <property type="entry name" value="RNA_pol_sigma70_r4_t2"/>
</dbReference>
<gene>
    <name evidence="9" type="ORF">D3P09_12705</name>
</gene>
<dbReference type="SUPFAM" id="SSF88659">
    <property type="entry name" value="Sigma3 and sigma4 domains of RNA polymerase sigma factors"/>
    <property type="match status" value="1"/>
</dbReference>
<protein>
    <recommendedName>
        <fullName evidence="6">RNA polymerase sigma factor</fullName>
    </recommendedName>
</protein>
<reference evidence="9 10" key="1">
    <citation type="submission" date="2018-09" db="EMBL/GenBank/DDBJ databases">
        <title>Paenibacillus aracenensis nov. sp. isolated from a cave in southern Spain.</title>
        <authorList>
            <person name="Jurado V."/>
            <person name="Gutierrez-Patricio S."/>
            <person name="Gonzalez-Pimentel J.L."/>
            <person name="Miller A.Z."/>
            <person name="Laiz L."/>
            <person name="Saiz-Jimenez C."/>
        </authorList>
    </citation>
    <scope>NUCLEOTIDE SEQUENCE [LARGE SCALE GENOMIC DNA]</scope>
    <source>
        <strain evidence="9 10">JCM 19203</strain>
    </source>
</reference>
<evidence type="ECO:0000313" key="10">
    <source>
        <dbReference type="Proteomes" id="UP000267798"/>
    </source>
</evidence>
<feature type="domain" description="RNA polymerase sigma-70 region 2" evidence="7">
    <location>
        <begin position="13"/>
        <end position="79"/>
    </location>
</feature>
<evidence type="ECO:0000256" key="3">
    <source>
        <dbReference type="ARBA" id="ARBA00023082"/>
    </source>
</evidence>
<dbReference type="OrthoDB" id="9785675at2"/>
<dbReference type="InterPro" id="IPR014284">
    <property type="entry name" value="RNA_pol_sigma-70_dom"/>
</dbReference>
<keyword evidence="3 6" id="KW-0731">Sigma factor</keyword>
<dbReference type="PROSITE" id="PS01063">
    <property type="entry name" value="SIGMA70_ECF"/>
    <property type="match status" value="1"/>
</dbReference>
<dbReference type="Pfam" id="PF08281">
    <property type="entry name" value="Sigma70_r4_2"/>
    <property type="match status" value="1"/>
</dbReference>
<dbReference type="Gene3D" id="1.10.10.10">
    <property type="entry name" value="Winged helix-like DNA-binding domain superfamily/Winged helix DNA-binding domain"/>
    <property type="match status" value="1"/>
</dbReference>
<dbReference type="GO" id="GO:0003677">
    <property type="term" value="F:DNA binding"/>
    <property type="evidence" value="ECO:0007669"/>
    <property type="project" value="UniProtKB-KW"/>
</dbReference>
<dbReference type="Pfam" id="PF04542">
    <property type="entry name" value="Sigma70_r2"/>
    <property type="match status" value="1"/>
</dbReference>
<dbReference type="InterPro" id="IPR007627">
    <property type="entry name" value="RNA_pol_sigma70_r2"/>
</dbReference>
<evidence type="ECO:0000256" key="5">
    <source>
        <dbReference type="ARBA" id="ARBA00023163"/>
    </source>
</evidence>
<dbReference type="PANTHER" id="PTHR43133:SF46">
    <property type="entry name" value="RNA POLYMERASE SIGMA-70 FACTOR ECF SUBFAMILY"/>
    <property type="match status" value="1"/>
</dbReference>
<dbReference type="SUPFAM" id="SSF88946">
    <property type="entry name" value="Sigma2 domain of RNA polymerase sigma factors"/>
    <property type="match status" value="1"/>
</dbReference>
<organism evidence="9 10">
    <name type="scientific">Paenibacillus pinisoli</name>
    <dbReference type="NCBI Taxonomy" id="1276110"/>
    <lineage>
        <taxon>Bacteria</taxon>
        <taxon>Bacillati</taxon>
        <taxon>Bacillota</taxon>
        <taxon>Bacilli</taxon>
        <taxon>Bacillales</taxon>
        <taxon>Paenibacillaceae</taxon>
        <taxon>Paenibacillus</taxon>
    </lineage>
</organism>
<dbReference type="PANTHER" id="PTHR43133">
    <property type="entry name" value="RNA POLYMERASE ECF-TYPE SIGMA FACTO"/>
    <property type="match status" value="1"/>
</dbReference>
<dbReference type="InterPro" id="IPR000838">
    <property type="entry name" value="RNA_pol_sigma70_ECF_CS"/>
</dbReference>
<sequence length="170" mass="20131">MHLQQETLCFNELVRTYEQDVRRYSLFLCGNRDLAEDIAQETFLRAYRYIHLFRGDASFKTWLFKIAQHAAKDLQQKQSAQHSILTKAKLALNYYPSAEHTYFDSYLKDEICEIVLMLPHVFQQVIVLDVKYDRSIQEIAQQLQVSAGTVKSRLYRARIKISEHMMRRHG</sequence>
<accession>A0A3A6PET3</accession>
<comment type="similarity">
    <text evidence="1 6">Belongs to the sigma-70 factor family. ECF subfamily.</text>
</comment>
<dbReference type="GO" id="GO:0016987">
    <property type="term" value="F:sigma factor activity"/>
    <property type="evidence" value="ECO:0007669"/>
    <property type="project" value="UniProtKB-KW"/>
</dbReference>
<dbReference type="InterPro" id="IPR013324">
    <property type="entry name" value="RNA_pol_sigma_r3/r4-like"/>
</dbReference>
<evidence type="ECO:0000256" key="1">
    <source>
        <dbReference type="ARBA" id="ARBA00010641"/>
    </source>
</evidence>
<comment type="caution">
    <text evidence="9">The sequence shown here is derived from an EMBL/GenBank/DDBJ whole genome shotgun (WGS) entry which is preliminary data.</text>
</comment>
<dbReference type="GO" id="GO:0006352">
    <property type="term" value="P:DNA-templated transcription initiation"/>
    <property type="evidence" value="ECO:0007669"/>
    <property type="project" value="InterPro"/>
</dbReference>
<evidence type="ECO:0000256" key="4">
    <source>
        <dbReference type="ARBA" id="ARBA00023125"/>
    </source>
</evidence>
<dbReference type="NCBIfam" id="TIGR02937">
    <property type="entry name" value="sigma70-ECF"/>
    <property type="match status" value="1"/>
</dbReference>
<dbReference type="Gene3D" id="1.10.1740.10">
    <property type="match status" value="1"/>
</dbReference>
<evidence type="ECO:0000256" key="6">
    <source>
        <dbReference type="RuleBase" id="RU000716"/>
    </source>
</evidence>
<evidence type="ECO:0000259" key="8">
    <source>
        <dbReference type="Pfam" id="PF08281"/>
    </source>
</evidence>
<keyword evidence="5 6" id="KW-0804">Transcription</keyword>
<keyword evidence="2 6" id="KW-0805">Transcription regulation</keyword>
<dbReference type="GO" id="GO:0006950">
    <property type="term" value="P:response to stress"/>
    <property type="evidence" value="ECO:0007669"/>
    <property type="project" value="UniProtKB-ARBA"/>
</dbReference>
<evidence type="ECO:0000256" key="2">
    <source>
        <dbReference type="ARBA" id="ARBA00023015"/>
    </source>
</evidence>
<evidence type="ECO:0000259" key="7">
    <source>
        <dbReference type="Pfam" id="PF04542"/>
    </source>
</evidence>
<dbReference type="AlphaFoldDB" id="A0A3A6PET3"/>
<dbReference type="InterPro" id="IPR013325">
    <property type="entry name" value="RNA_pol_sigma_r2"/>
</dbReference>
<dbReference type="Proteomes" id="UP000267798">
    <property type="component" value="Unassembled WGS sequence"/>
</dbReference>
<dbReference type="InterPro" id="IPR039425">
    <property type="entry name" value="RNA_pol_sigma-70-like"/>
</dbReference>
<keyword evidence="10" id="KW-1185">Reference proteome</keyword>
<proteinExistence type="inferred from homology"/>
<dbReference type="EMBL" id="QXQB01000002">
    <property type="protein sequence ID" value="RJX40212.1"/>
    <property type="molecule type" value="Genomic_DNA"/>
</dbReference>
<dbReference type="InterPro" id="IPR036388">
    <property type="entry name" value="WH-like_DNA-bd_sf"/>
</dbReference>
<evidence type="ECO:0000313" key="9">
    <source>
        <dbReference type="EMBL" id="RJX40212.1"/>
    </source>
</evidence>
<name>A0A3A6PET3_9BACL</name>
<feature type="domain" description="RNA polymerase sigma factor 70 region 4 type 2" evidence="8">
    <location>
        <begin position="116"/>
        <end position="160"/>
    </location>
</feature>
<keyword evidence="4 6" id="KW-0238">DNA-binding</keyword>